<dbReference type="InterPro" id="IPR012340">
    <property type="entry name" value="NA-bd_OB-fold"/>
</dbReference>
<dbReference type="RefSeq" id="XP_035551696.1">
    <property type="nucleotide sequence ID" value="XM_035695803.1"/>
</dbReference>
<dbReference type="Pfam" id="PF16900">
    <property type="entry name" value="REPA_OB_2"/>
    <property type="match status" value="1"/>
</dbReference>
<evidence type="ECO:0000313" key="4">
    <source>
        <dbReference type="RefSeq" id="XP_035551696.1"/>
    </source>
</evidence>
<dbReference type="KEGG" id="jre:108998808"/>
<dbReference type="OrthoDB" id="1740937at2759"/>
<dbReference type="GO" id="GO:0003677">
    <property type="term" value="F:DNA binding"/>
    <property type="evidence" value="ECO:0007669"/>
    <property type="project" value="UniProtKB-KW"/>
</dbReference>
<dbReference type="AlphaFoldDB" id="A0A6P9EWQ7"/>
<gene>
    <name evidence="4" type="primary">LOC108998808</name>
</gene>
<dbReference type="PANTHER" id="PTHR47165">
    <property type="entry name" value="OS03G0429900 PROTEIN"/>
    <property type="match status" value="1"/>
</dbReference>
<dbReference type="PANTHER" id="PTHR47165:SF4">
    <property type="entry name" value="OS03G0429900 PROTEIN"/>
    <property type="match status" value="1"/>
</dbReference>
<dbReference type="GeneID" id="108998808"/>
<dbReference type="Gene3D" id="2.40.50.140">
    <property type="entry name" value="Nucleic acid-binding proteins"/>
    <property type="match status" value="2"/>
</dbReference>
<dbReference type="Proteomes" id="UP000235220">
    <property type="component" value="Chromosome 11"/>
</dbReference>
<sequence>MNFECFHEIAQWIINSRTIVENIEYEESPLKPPDYNIIPFNQLDIYKDTDAEVDILAIAMMTNAPRQVNTSHGKSLVQDIYVIDSSLKVLRLAMWNKFVHDECSEICNIIMEKPIVLATKIRVSSYNGLSLSSRPTSVFTIEPFLASAISLRAWATENNLLLEETIAKNLDRPVASTSGSTDPLVKISEIVEALKSIPAMTRSTFMVRGKFTISDLHQPFFYLSCAKCSKTTGYEKDEEFLCYNCKEQTTAKPRWVFRTKLRTDGSIERRKAGIVAKGFHQ</sequence>
<evidence type="ECO:0000313" key="3">
    <source>
        <dbReference type="Proteomes" id="UP000235220"/>
    </source>
</evidence>
<accession>A0A6P9EWQ7</accession>
<dbReference type="SUPFAM" id="SSF50249">
    <property type="entry name" value="Nucleic acid-binding proteins"/>
    <property type="match status" value="1"/>
</dbReference>
<evidence type="ECO:0000259" key="2">
    <source>
        <dbReference type="Pfam" id="PF16900"/>
    </source>
</evidence>
<evidence type="ECO:0000256" key="1">
    <source>
        <dbReference type="ARBA" id="ARBA00023125"/>
    </source>
</evidence>
<feature type="domain" description="Replication protein A OB" evidence="2">
    <location>
        <begin position="48"/>
        <end position="141"/>
    </location>
</feature>
<keyword evidence="3" id="KW-1185">Reference proteome</keyword>
<reference evidence="4" key="1">
    <citation type="submission" date="2025-08" db="UniProtKB">
        <authorList>
            <consortium name="RefSeq"/>
        </authorList>
    </citation>
    <scope>IDENTIFICATION</scope>
    <source>
        <tissue evidence="4">Leaves</tissue>
    </source>
</reference>
<proteinExistence type="predicted"/>
<organism evidence="3 4">
    <name type="scientific">Juglans regia</name>
    <name type="common">English walnut</name>
    <dbReference type="NCBI Taxonomy" id="51240"/>
    <lineage>
        <taxon>Eukaryota</taxon>
        <taxon>Viridiplantae</taxon>
        <taxon>Streptophyta</taxon>
        <taxon>Embryophyta</taxon>
        <taxon>Tracheophyta</taxon>
        <taxon>Spermatophyta</taxon>
        <taxon>Magnoliopsida</taxon>
        <taxon>eudicotyledons</taxon>
        <taxon>Gunneridae</taxon>
        <taxon>Pentapetalae</taxon>
        <taxon>rosids</taxon>
        <taxon>fabids</taxon>
        <taxon>Fagales</taxon>
        <taxon>Juglandaceae</taxon>
        <taxon>Juglans</taxon>
    </lineage>
</organism>
<protein>
    <submittedName>
        <fullName evidence="4">Replication protein A 70 kDa DNA-binding subunit B-like</fullName>
    </submittedName>
</protein>
<keyword evidence="1" id="KW-0238">DNA-binding</keyword>
<dbReference type="InParanoid" id="A0A6P9EWQ7"/>
<name>A0A6P9EWQ7_JUGRE</name>
<dbReference type="InterPro" id="IPR031657">
    <property type="entry name" value="REPA_OB_2"/>
</dbReference>